<keyword evidence="1" id="KW-1133">Transmembrane helix</keyword>
<evidence type="ECO:0000313" key="2">
    <source>
        <dbReference type="EMBL" id="VDM91066.1"/>
    </source>
</evidence>
<keyword evidence="1" id="KW-0472">Membrane</keyword>
<name>A0A447GKN6_9MYCO</name>
<proteinExistence type="predicted"/>
<dbReference type="AlphaFoldDB" id="A0A447GKN6"/>
<dbReference type="KEGG" id="mbai:MB901379_04680"/>
<accession>A0A447GKN6</accession>
<organism evidence="2 3">
    <name type="scientific">Mycobacterium basiliense</name>
    <dbReference type="NCBI Taxonomy" id="2094119"/>
    <lineage>
        <taxon>Bacteria</taxon>
        <taxon>Bacillati</taxon>
        <taxon>Actinomycetota</taxon>
        <taxon>Actinomycetes</taxon>
        <taxon>Mycobacteriales</taxon>
        <taxon>Mycobacteriaceae</taxon>
        <taxon>Mycobacterium</taxon>
    </lineage>
</organism>
<dbReference type="Proteomes" id="UP000269998">
    <property type="component" value="Chromosome"/>
</dbReference>
<keyword evidence="1" id="KW-0812">Transmembrane</keyword>
<evidence type="ECO:0000256" key="1">
    <source>
        <dbReference type="SAM" id="Phobius"/>
    </source>
</evidence>
<gene>
    <name evidence="2" type="ORF">MB901379_04680</name>
</gene>
<dbReference type="EMBL" id="LR130759">
    <property type="protein sequence ID" value="VDM91066.1"/>
    <property type="molecule type" value="Genomic_DNA"/>
</dbReference>
<evidence type="ECO:0000313" key="3">
    <source>
        <dbReference type="Proteomes" id="UP000269998"/>
    </source>
</evidence>
<sequence>MDRVTSAIVATLALLGIGIVTNELLRLRRWLKNSPAEGDDAEPPDEPT</sequence>
<protein>
    <submittedName>
        <fullName evidence="2">Uncharacterized protein</fullName>
    </submittedName>
</protein>
<feature type="transmembrane region" description="Helical" evidence="1">
    <location>
        <begin position="6"/>
        <end position="25"/>
    </location>
</feature>
<keyword evidence="3" id="KW-1185">Reference proteome</keyword>
<reference evidence="3" key="1">
    <citation type="submission" date="2018-02" db="EMBL/GenBank/DDBJ databases">
        <authorList>
            <person name="Seth-Smith MB H."/>
            <person name="Seth-Smith H."/>
        </authorList>
    </citation>
    <scope>NUCLEOTIDE SEQUENCE [LARGE SCALE GENOMIC DNA]</scope>
</reference>